<evidence type="ECO:0000313" key="2">
    <source>
        <dbReference type="EMBL" id="RXG85768.1"/>
    </source>
</evidence>
<reference evidence="2 3" key="1">
    <citation type="submission" date="2018-11" db="EMBL/GenBank/DDBJ databases">
        <title>Bradyrhizobium sp. nov., isolated from effective nodules of peanut in China.</title>
        <authorList>
            <person name="Li Y."/>
        </authorList>
    </citation>
    <scope>NUCLEOTIDE SEQUENCE [LARGE SCALE GENOMIC DNA]</scope>
    <source>
        <strain evidence="2 3">CCBAU 51770</strain>
    </source>
</reference>
<gene>
    <name evidence="2" type="ORF">EAS61_35165</name>
</gene>
<dbReference type="Proteomes" id="UP000290174">
    <property type="component" value="Unassembled WGS sequence"/>
</dbReference>
<sequence>MGLKWKIAAFLGVAVSLLAAGLWLWASRINILDNIDTMIGELQRIGRVNAWAAAAAVIAIS</sequence>
<keyword evidence="1" id="KW-1133">Transmembrane helix</keyword>
<evidence type="ECO:0000256" key="1">
    <source>
        <dbReference type="SAM" id="Phobius"/>
    </source>
</evidence>
<organism evidence="2 3">
    <name type="scientific">Bradyrhizobium zhanjiangense</name>
    <dbReference type="NCBI Taxonomy" id="1325107"/>
    <lineage>
        <taxon>Bacteria</taxon>
        <taxon>Pseudomonadati</taxon>
        <taxon>Pseudomonadota</taxon>
        <taxon>Alphaproteobacteria</taxon>
        <taxon>Hyphomicrobiales</taxon>
        <taxon>Nitrobacteraceae</taxon>
        <taxon>Bradyrhizobium</taxon>
    </lineage>
</organism>
<comment type="caution">
    <text evidence="2">The sequence shown here is derived from an EMBL/GenBank/DDBJ whole genome shotgun (WGS) entry which is preliminary data.</text>
</comment>
<dbReference type="AlphaFoldDB" id="A0A4Q0Q8G1"/>
<feature type="transmembrane region" description="Helical" evidence="1">
    <location>
        <begin position="7"/>
        <end position="26"/>
    </location>
</feature>
<keyword evidence="1" id="KW-0472">Membrane</keyword>
<name>A0A4Q0Q8G1_9BRAD</name>
<accession>A0A4Q0Q8G1</accession>
<keyword evidence="1" id="KW-0812">Transmembrane</keyword>
<protein>
    <submittedName>
        <fullName evidence="2">Uncharacterized protein</fullName>
    </submittedName>
</protein>
<dbReference type="EMBL" id="RKMK01000054">
    <property type="protein sequence ID" value="RXG85768.1"/>
    <property type="molecule type" value="Genomic_DNA"/>
</dbReference>
<evidence type="ECO:0000313" key="3">
    <source>
        <dbReference type="Proteomes" id="UP000290174"/>
    </source>
</evidence>
<proteinExistence type="predicted"/>